<keyword evidence="1" id="KW-0732">Signal</keyword>
<organism evidence="2 3">
    <name type="scientific">Nitratireductor aestuarii</name>
    <dbReference type="NCBI Taxonomy" id="1735103"/>
    <lineage>
        <taxon>Bacteria</taxon>
        <taxon>Pseudomonadati</taxon>
        <taxon>Pseudomonadota</taxon>
        <taxon>Alphaproteobacteria</taxon>
        <taxon>Hyphomicrobiales</taxon>
        <taxon>Phyllobacteriaceae</taxon>
        <taxon>Nitratireductor</taxon>
    </lineage>
</organism>
<protein>
    <recommendedName>
        <fullName evidence="4">DUF4440 domain-containing protein</fullName>
    </recommendedName>
</protein>
<dbReference type="EMBL" id="BMIF01000010">
    <property type="protein sequence ID" value="GGA74983.1"/>
    <property type="molecule type" value="Genomic_DNA"/>
</dbReference>
<feature type="chain" id="PRO_5036781805" description="DUF4440 domain-containing protein" evidence="1">
    <location>
        <begin position="25"/>
        <end position="144"/>
    </location>
</feature>
<reference evidence="2" key="2">
    <citation type="submission" date="2020-09" db="EMBL/GenBank/DDBJ databases">
        <authorList>
            <person name="Sun Q."/>
            <person name="Zhou Y."/>
        </authorList>
    </citation>
    <scope>NUCLEOTIDE SEQUENCE</scope>
    <source>
        <strain evidence="2">CGMCC 1.15320</strain>
    </source>
</reference>
<sequence>MCKSLRMVLAAMLIACASASVTSAQTVTEVDQRLDELFGAHKQYRAFLEQLQKAIAADDRQAVAAMVDYPFETRIGGKKVRIRDKKRFVADYGKIITRKIKDAVAKQRYEDLFANWQGVMIGDGEIWFSGIGGNDTVKIIAVNN</sequence>
<gene>
    <name evidence="2" type="ORF">GCM10011385_31270</name>
</gene>
<reference evidence="2" key="1">
    <citation type="journal article" date="2014" name="Int. J. Syst. Evol. Microbiol.">
        <title>Complete genome sequence of Corynebacterium casei LMG S-19264T (=DSM 44701T), isolated from a smear-ripened cheese.</title>
        <authorList>
            <consortium name="US DOE Joint Genome Institute (JGI-PGF)"/>
            <person name="Walter F."/>
            <person name="Albersmeier A."/>
            <person name="Kalinowski J."/>
            <person name="Ruckert C."/>
        </authorList>
    </citation>
    <scope>NUCLEOTIDE SEQUENCE</scope>
    <source>
        <strain evidence="2">CGMCC 1.15320</strain>
    </source>
</reference>
<evidence type="ECO:0000313" key="3">
    <source>
        <dbReference type="Proteomes" id="UP000636264"/>
    </source>
</evidence>
<name>A0A916RY53_9HYPH</name>
<evidence type="ECO:0000313" key="2">
    <source>
        <dbReference type="EMBL" id="GGA74983.1"/>
    </source>
</evidence>
<dbReference type="AlphaFoldDB" id="A0A916RY53"/>
<keyword evidence="3" id="KW-1185">Reference proteome</keyword>
<evidence type="ECO:0000256" key="1">
    <source>
        <dbReference type="SAM" id="SignalP"/>
    </source>
</evidence>
<accession>A0A916RY53</accession>
<comment type="caution">
    <text evidence="2">The sequence shown here is derived from an EMBL/GenBank/DDBJ whole genome shotgun (WGS) entry which is preliminary data.</text>
</comment>
<evidence type="ECO:0008006" key="4">
    <source>
        <dbReference type="Google" id="ProtNLM"/>
    </source>
</evidence>
<dbReference type="Proteomes" id="UP000636264">
    <property type="component" value="Unassembled WGS sequence"/>
</dbReference>
<feature type="signal peptide" evidence="1">
    <location>
        <begin position="1"/>
        <end position="24"/>
    </location>
</feature>
<dbReference type="RefSeq" id="WP_188722035.1">
    <property type="nucleotide sequence ID" value="NZ_BMIF01000010.1"/>
</dbReference>
<proteinExistence type="predicted"/>